<feature type="compositionally biased region" description="Basic and acidic residues" evidence="1">
    <location>
        <begin position="111"/>
        <end position="121"/>
    </location>
</feature>
<comment type="caution">
    <text evidence="2">The sequence shown here is derived from an EMBL/GenBank/DDBJ whole genome shotgun (WGS) entry which is preliminary data.</text>
</comment>
<protein>
    <submittedName>
        <fullName evidence="2">Uncharacterized protein</fullName>
    </submittedName>
</protein>
<feature type="region of interest" description="Disordered" evidence="1">
    <location>
        <begin position="96"/>
        <end position="140"/>
    </location>
</feature>
<dbReference type="Proteomes" id="UP000265618">
    <property type="component" value="Unassembled WGS sequence"/>
</dbReference>
<dbReference type="EMBL" id="BDIP01002849">
    <property type="protein sequence ID" value="GIQ86918.1"/>
    <property type="molecule type" value="Genomic_DNA"/>
</dbReference>
<accession>A0A9K3D304</accession>
<feature type="region of interest" description="Disordered" evidence="1">
    <location>
        <begin position="1"/>
        <end position="49"/>
    </location>
</feature>
<sequence>MSSVYGTEQRSAFRTGQGSDRERDREREKERIRQGEREREAIGSAINVAGDTGAAAFRSIIVAMDEDEHTQGSLKLMSTKAVGVAGDLANGAENITDLRAENFRPGQGEGGSDRERERENEAGGSVSAEQLFPLPPDASPEEWQEWRRNITLEVLQLSPVPAFSKGCISVARQVSRIGQRLFGDAFQSVFAVLPWTTQFSVILSSSLSPSSP</sequence>
<proteinExistence type="predicted"/>
<evidence type="ECO:0000256" key="1">
    <source>
        <dbReference type="SAM" id="MobiDB-lite"/>
    </source>
</evidence>
<evidence type="ECO:0000313" key="2">
    <source>
        <dbReference type="EMBL" id="GIQ86918.1"/>
    </source>
</evidence>
<feature type="compositionally biased region" description="Basic and acidic residues" evidence="1">
    <location>
        <begin position="19"/>
        <end position="41"/>
    </location>
</feature>
<keyword evidence="3" id="KW-1185">Reference proteome</keyword>
<reference evidence="2 3" key="1">
    <citation type="journal article" date="2018" name="PLoS ONE">
        <title>The draft genome of Kipferlia bialata reveals reductive genome evolution in fornicate parasites.</title>
        <authorList>
            <person name="Tanifuji G."/>
            <person name="Takabayashi S."/>
            <person name="Kume K."/>
            <person name="Takagi M."/>
            <person name="Nakayama T."/>
            <person name="Kamikawa R."/>
            <person name="Inagaki Y."/>
            <person name="Hashimoto T."/>
        </authorList>
    </citation>
    <scope>NUCLEOTIDE SEQUENCE [LARGE SCALE GENOMIC DNA]</scope>
    <source>
        <strain evidence="2">NY0173</strain>
    </source>
</reference>
<gene>
    <name evidence="2" type="ORF">KIPB_008858</name>
</gene>
<dbReference type="AlphaFoldDB" id="A0A9K3D304"/>
<feature type="compositionally biased region" description="Polar residues" evidence="1">
    <location>
        <begin position="1"/>
        <end position="18"/>
    </location>
</feature>
<evidence type="ECO:0000313" key="3">
    <source>
        <dbReference type="Proteomes" id="UP000265618"/>
    </source>
</evidence>
<dbReference type="OrthoDB" id="381190at2759"/>
<organism evidence="2 3">
    <name type="scientific">Kipferlia bialata</name>
    <dbReference type="NCBI Taxonomy" id="797122"/>
    <lineage>
        <taxon>Eukaryota</taxon>
        <taxon>Metamonada</taxon>
        <taxon>Carpediemonas-like organisms</taxon>
        <taxon>Kipferlia</taxon>
    </lineage>
</organism>
<name>A0A9K3D304_9EUKA</name>